<evidence type="ECO:0000256" key="1">
    <source>
        <dbReference type="SAM" id="SignalP"/>
    </source>
</evidence>
<feature type="domain" description="Peptidase C-terminal archaeal/bacterial" evidence="2">
    <location>
        <begin position="48"/>
        <end position="111"/>
    </location>
</feature>
<dbReference type="Gene3D" id="2.60.120.380">
    <property type="match status" value="1"/>
</dbReference>
<keyword evidence="1" id="KW-0732">Signal</keyword>
<feature type="chain" id="PRO_5030030486" evidence="1">
    <location>
        <begin position="23"/>
        <end position="133"/>
    </location>
</feature>
<dbReference type="InterPro" id="IPR007280">
    <property type="entry name" value="Peptidase_C_arc/bac"/>
</dbReference>
<dbReference type="AlphaFoldDB" id="A0A1J6Z5F1"/>
<protein>
    <submittedName>
        <fullName evidence="3">Inhibitor of g-type lysozyme</fullName>
    </submittedName>
</protein>
<organism evidence="3 4">
    <name type="scientific">Salmonella enterica subsp. houtenae serovar 50:g,z51:-</name>
    <dbReference type="NCBI Taxonomy" id="1173947"/>
    <lineage>
        <taxon>Bacteria</taxon>
        <taxon>Pseudomonadati</taxon>
        <taxon>Pseudomonadota</taxon>
        <taxon>Gammaproteobacteria</taxon>
        <taxon>Enterobacterales</taxon>
        <taxon>Enterobacteriaceae</taxon>
        <taxon>Salmonella</taxon>
    </lineage>
</organism>
<feature type="signal peptide" evidence="1">
    <location>
        <begin position="1"/>
        <end position="22"/>
    </location>
</feature>
<gene>
    <name evidence="3" type="ORF">RK55_016725</name>
</gene>
<comment type="caution">
    <text evidence="3">The sequence shown here is derived from an EMBL/GenBank/DDBJ whole genome shotgun (WGS) entry which is preliminary data.</text>
</comment>
<evidence type="ECO:0000313" key="3">
    <source>
        <dbReference type="EMBL" id="PNO34662.1"/>
    </source>
</evidence>
<accession>A0A1J6Z5F1</accession>
<dbReference type="EMBL" id="JWSP02000004">
    <property type="protein sequence ID" value="PNO34662.1"/>
    <property type="molecule type" value="Genomic_DNA"/>
</dbReference>
<sequence length="133" mass="15022">MKIKHIGKAVFLLALVTSTCFAAGKSINVEFRKGHYRAQYSGIIKGYDYDTYKFQAKKGQQLHISMSNESADTYLFGPGISDSVDLSRYSPALNDAGKYTLPASGNYELRILQTRNDARRNKTKKYRISIQIK</sequence>
<evidence type="ECO:0000313" key="4">
    <source>
        <dbReference type="Proteomes" id="UP000236163"/>
    </source>
</evidence>
<dbReference type="Proteomes" id="UP000236163">
    <property type="component" value="Unassembled WGS sequence"/>
</dbReference>
<reference evidence="4" key="1">
    <citation type="submission" date="2017-12" db="EMBL/GenBank/DDBJ databases">
        <title>FDA dAtabase for Regulatory Grade micrObial Sequences (FDA-ARGOS): Supporting development and validation of Infectious Disease Dx tests.</title>
        <authorList>
            <person name="Sichtig H."/>
            <person name="Tallon L."/>
            <person name="Sadzewicz L."/>
            <person name="Sengamalay N."/>
            <person name="Nagaraj S."/>
            <person name="Vavikolanu K."/>
            <person name="Aluvathingal J."/>
            <person name="Nadendla S."/>
            <person name="Pirone D.C."/>
            <person name="Hoffman M."/>
            <person name="Muruvanda T."/>
            <person name="Allard M."/>
            <person name="Evans P."/>
        </authorList>
    </citation>
    <scope>NUCLEOTIDE SEQUENCE [LARGE SCALE GENOMIC DNA]</scope>
    <source>
        <strain evidence="4">FDAARGOS_55</strain>
    </source>
</reference>
<evidence type="ECO:0000259" key="2">
    <source>
        <dbReference type="Pfam" id="PF04151"/>
    </source>
</evidence>
<proteinExistence type="predicted"/>
<dbReference type="Pfam" id="PF04151">
    <property type="entry name" value="PPC"/>
    <property type="match status" value="1"/>
</dbReference>
<name>A0A1J6Z5F1_SALHO</name>